<dbReference type="InterPro" id="IPR003700">
    <property type="entry name" value="Pantoate_hydroxy_MeTrfase"/>
</dbReference>
<dbReference type="Pfam" id="PF02548">
    <property type="entry name" value="Pantoate_transf"/>
    <property type="match status" value="1"/>
</dbReference>
<proteinExistence type="inferred from homology"/>
<dbReference type="FunFam" id="3.20.20.60:FF:000003">
    <property type="entry name" value="3-methyl-2-oxobutanoate hydroxymethyltransferase"/>
    <property type="match status" value="1"/>
</dbReference>
<keyword evidence="7 9" id="KW-0460">Magnesium</keyword>
<keyword evidence="4 7" id="KW-0566">Pantothenate biosynthesis</keyword>
<dbReference type="HAMAP" id="MF_00156">
    <property type="entry name" value="PanB"/>
    <property type="match status" value="1"/>
</dbReference>
<comment type="caution">
    <text evidence="10">The sequence shown here is derived from an EMBL/GenBank/DDBJ whole genome shotgun (WGS) entry which is preliminary data.</text>
</comment>
<evidence type="ECO:0000256" key="1">
    <source>
        <dbReference type="ARBA" id="ARBA00005033"/>
    </source>
</evidence>
<keyword evidence="11" id="KW-1185">Reference proteome</keyword>
<dbReference type="PIRSF" id="PIRSF000388">
    <property type="entry name" value="Pantoate_hydroxy_MeTrfase"/>
    <property type="match status" value="1"/>
</dbReference>
<comment type="subcellular location">
    <subcellularLocation>
        <location evidence="7">Cytoplasm</location>
    </subcellularLocation>
</comment>
<dbReference type="GO" id="GO:0000287">
    <property type="term" value="F:magnesium ion binding"/>
    <property type="evidence" value="ECO:0007669"/>
    <property type="project" value="TreeGrafter"/>
</dbReference>
<comment type="caution">
    <text evidence="7">Lacks conserved residue(s) required for the propagation of feature annotation.</text>
</comment>
<feature type="active site" description="Proton acceptor" evidence="7 8">
    <location>
        <position position="189"/>
    </location>
</feature>
<sequence length="294" mass="30560">MAETSSNSRRKITPALIRARKKGAPITLITAYDYPFASYAEQAGIDIVFVSDAFASVGMGRENTLSVTVDEVVYHTRAVRCAVSSSLVLASLPFLSYTTPADAVQSAGRIIREGGADAVEIEGSADIAQIVQALTKAGIAVVAHVGLTKVLAARTGSYRSQGQDAESAISVIHDAIALSEAGAFALVLECIPDRIAAAITELVAIPTIGIGAGGYCDGQGLVTQDMLGLFDKFTPKFVQKFAALGDAARDGFRMFKQNIESAAFPGSAHTLAIGDDKIGDIVARLNGTVGGTAY</sequence>
<feature type="binding site" evidence="7">
    <location>
        <begin position="52"/>
        <end position="53"/>
    </location>
    <ligand>
        <name>3-methyl-2-oxobutanoate</name>
        <dbReference type="ChEBI" id="CHEBI:11851"/>
    </ligand>
</feature>
<dbReference type="UniPathway" id="UPA00028">
    <property type="reaction ID" value="UER00003"/>
</dbReference>
<comment type="similarity">
    <text evidence="2 7">Belongs to the PanB family.</text>
</comment>
<dbReference type="EMBL" id="JAAMRR010001637">
    <property type="protein sequence ID" value="NGX99633.1"/>
    <property type="molecule type" value="Genomic_DNA"/>
</dbReference>
<dbReference type="PANTHER" id="PTHR20881:SF0">
    <property type="entry name" value="3-METHYL-2-OXOBUTANOATE HYDROXYMETHYLTRANSFERASE"/>
    <property type="match status" value="1"/>
</dbReference>
<gene>
    <name evidence="7 10" type="primary">panB</name>
    <name evidence="10" type="ORF">G4V63_31935</name>
</gene>
<organism evidence="10 11">
    <name type="scientific">Candidatus Afipia apatlaquensis</name>
    <dbReference type="NCBI Taxonomy" id="2712852"/>
    <lineage>
        <taxon>Bacteria</taxon>
        <taxon>Pseudomonadati</taxon>
        <taxon>Pseudomonadota</taxon>
        <taxon>Alphaproteobacteria</taxon>
        <taxon>Hyphomicrobiales</taxon>
        <taxon>Nitrobacteraceae</taxon>
        <taxon>Afipia</taxon>
    </lineage>
</organism>
<keyword evidence="7" id="KW-0963">Cytoplasm</keyword>
<evidence type="ECO:0000313" key="11">
    <source>
        <dbReference type="Proteomes" id="UP000480266"/>
    </source>
</evidence>
<dbReference type="GO" id="GO:0005737">
    <property type="term" value="C:cytoplasm"/>
    <property type="evidence" value="ECO:0007669"/>
    <property type="project" value="UniProtKB-SubCell"/>
</dbReference>
<dbReference type="GO" id="GO:0003864">
    <property type="term" value="F:3-methyl-2-oxobutanoate hydroxymethyltransferase activity"/>
    <property type="evidence" value="ECO:0007669"/>
    <property type="project" value="UniProtKB-UniRule"/>
</dbReference>
<comment type="subunit">
    <text evidence="3 7">Homodecamer; pentamer of dimers.</text>
</comment>
<evidence type="ECO:0000256" key="9">
    <source>
        <dbReference type="PIRSR" id="PIRSR000388-3"/>
    </source>
</evidence>
<dbReference type="PANTHER" id="PTHR20881">
    <property type="entry name" value="3-METHYL-2-OXOBUTANOATE HYDROXYMETHYLTRANSFERASE"/>
    <property type="match status" value="1"/>
</dbReference>
<dbReference type="InterPro" id="IPR015813">
    <property type="entry name" value="Pyrv/PenolPyrv_kinase-like_dom"/>
</dbReference>
<dbReference type="NCBIfam" id="NF001452">
    <property type="entry name" value="PRK00311.1"/>
    <property type="match status" value="1"/>
</dbReference>
<evidence type="ECO:0000256" key="4">
    <source>
        <dbReference type="ARBA" id="ARBA00022655"/>
    </source>
</evidence>
<keyword evidence="7 9" id="KW-0479">Metal-binding</keyword>
<comment type="function">
    <text evidence="6 7">Catalyzes the reversible reaction in which hydroxymethyl group from 5,10-methylenetetrahydrofolate is transferred onto alpha-ketoisovalerate to form ketopantoate.</text>
</comment>
<accession>A0A7C9VTC7</accession>
<dbReference type="EC" id="2.1.2.11" evidence="7"/>
<dbReference type="Proteomes" id="UP000480266">
    <property type="component" value="Unassembled WGS sequence"/>
</dbReference>
<evidence type="ECO:0000256" key="8">
    <source>
        <dbReference type="PIRSR" id="PIRSR000388-1"/>
    </source>
</evidence>
<evidence type="ECO:0000313" key="10">
    <source>
        <dbReference type="EMBL" id="NGX99633.1"/>
    </source>
</evidence>
<comment type="pathway">
    <text evidence="1 7">Cofactor biosynthesis; (R)-pantothenate biosynthesis; (R)-pantoate from 3-methyl-2-oxobutanoate: step 1/2.</text>
</comment>
<dbReference type="GO" id="GO:0015940">
    <property type="term" value="P:pantothenate biosynthetic process"/>
    <property type="evidence" value="ECO:0007669"/>
    <property type="project" value="UniProtKB-UniRule"/>
</dbReference>
<keyword evidence="5 7" id="KW-0808">Transferase</keyword>
<dbReference type="GO" id="GO:0008168">
    <property type="term" value="F:methyltransferase activity"/>
    <property type="evidence" value="ECO:0007669"/>
    <property type="project" value="UniProtKB-KW"/>
</dbReference>
<comment type="catalytic activity">
    <reaction evidence="7">
        <text>(6R)-5,10-methylene-5,6,7,8-tetrahydrofolate + 3-methyl-2-oxobutanoate + H2O = 2-dehydropantoate + (6S)-5,6,7,8-tetrahydrofolate</text>
        <dbReference type="Rhea" id="RHEA:11824"/>
        <dbReference type="ChEBI" id="CHEBI:11561"/>
        <dbReference type="ChEBI" id="CHEBI:11851"/>
        <dbReference type="ChEBI" id="CHEBI:15377"/>
        <dbReference type="ChEBI" id="CHEBI:15636"/>
        <dbReference type="ChEBI" id="CHEBI:57453"/>
        <dbReference type="EC" id="2.1.2.11"/>
    </reaction>
</comment>
<evidence type="ECO:0000256" key="2">
    <source>
        <dbReference type="ARBA" id="ARBA00008676"/>
    </source>
</evidence>
<name>A0A7C9VTC7_9BRAD</name>
<protein>
    <recommendedName>
        <fullName evidence="7">3-methyl-2-oxobutanoate hydroxymethyltransferase</fullName>
        <ecNumber evidence="7">2.1.2.11</ecNumber>
    </recommendedName>
    <alternativeName>
        <fullName evidence="7">Ketopantoate hydroxymethyltransferase</fullName>
        <shortName evidence="7">KPHMT</shortName>
    </alternativeName>
</protein>
<dbReference type="Gene3D" id="3.20.20.60">
    <property type="entry name" value="Phosphoenolpyruvate-binding domains"/>
    <property type="match status" value="1"/>
</dbReference>
<dbReference type="SUPFAM" id="SSF51621">
    <property type="entry name" value="Phosphoenolpyruvate/pyruvate domain"/>
    <property type="match status" value="1"/>
</dbReference>
<evidence type="ECO:0000256" key="7">
    <source>
        <dbReference type="HAMAP-Rule" id="MF_00156"/>
    </source>
</evidence>
<dbReference type="CDD" id="cd06557">
    <property type="entry name" value="KPHMT-like"/>
    <property type="match status" value="1"/>
</dbReference>
<dbReference type="AlphaFoldDB" id="A0A7C9VTC7"/>
<dbReference type="NCBIfam" id="TIGR00222">
    <property type="entry name" value="panB"/>
    <property type="match status" value="1"/>
</dbReference>
<feature type="binding site" evidence="7 9">
    <location>
        <position position="122"/>
    </location>
    <ligand>
        <name>Mg(2+)</name>
        <dbReference type="ChEBI" id="CHEBI:18420"/>
    </ligand>
</feature>
<reference evidence="10" key="1">
    <citation type="submission" date="2020-02" db="EMBL/GenBank/DDBJ databases">
        <title>Draft genome sequence of Candidatus Afipia apatlaquensis IBT-C3, a potential strain for decolorization of textile dyes.</title>
        <authorList>
            <person name="Sanchez-Reyes A."/>
            <person name="Breton-Deval L."/>
            <person name="Mangelson H."/>
            <person name="Sanchez-Flores A."/>
        </authorList>
    </citation>
    <scope>NUCLEOTIDE SEQUENCE [LARGE SCALE GENOMIC DNA]</scope>
    <source>
        <strain evidence="10">IBT-C3</strain>
    </source>
</reference>
<evidence type="ECO:0000256" key="6">
    <source>
        <dbReference type="ARBA" id="ARBA00056497"/>
    </source>
</evidence>
<dbReference type="InterPro" id="IPR040442">
    <property type="entry name" value="Pyrv_kinase-like_dom_sf"/>
</dbReference>
<feature type="binding site" evidence="7 9">
    <location>
        <position position="52"/>
    </location>
    <ligand>
        <name>Mg(2+)</name>
        <dbReference type="ChEBI" id="CHEBI:18420"/>
    </ligand>
</feature>
<dbReference type="GO" id="GO:0032259">
    <property type="term" value="P:methylation"/>
    <property type="evidence" value="ECO:0007669"/>
    <property type="project" value="UniProtKB-KW"/>
</dbReference>
<evidence type="ECO:0000256" key="3">
    <source>
        <dbReference type="ARBA" id="ARBA00011424"/>
    </source>
</evidence>
<comment type="cofactor">
    <cofactor evidence="7 9">
        <name>Mg(2+)</name>
        <dbReference type="ChEBI" id="CHEBI:18420"/>
    </cofactor>
    <text evidence="7 9">Binds 1 Mg(2+) ion per subunit.</text>
</comment>
<evidence type="ECO:0000256" key="5">
    <source>
        <dbReference type="ARBA" id="ARBA00022679"/>
    </source>
</evidence>